<accession>A0ABR3F7I0</accession>
<dbReference type="InterPro" id="IPR052431">
    <property type="entry name" value="SKI2_subfamily_helicases"/>
</dbReference>
<dbReference type="Proteomes" id="UP001465976">
    <property type="component" value="Unassembled WGS sequence"/>
</dbReference>
<dbReference type="PANTHER" id="PTHR44533">
    <property type="entry name" value="DEAD/H RNA HELICASE, PUTATIVE-RELATED"/>
    <property type="match status" value="1"/>
</dbReference>
<dbReference type="Pfam" id="PF00270">
    <property type="entry name" value="DEAD"/>
    <property type="match status" value="1"/>
</dbReference>
<dbReference type="SMART" id="SM00490">
    <property type="entry name" value="HELICc"/>
    <property type="match status" value="1"/>
</dbReference>
<evidence type="ECO:0000259" key="6">
    <source>
        <dbReference type="PROSITE" id="PS51192"/>
    </source>
</evidence>
<feature type="compositionally biased region" description="Basic and acidic residues" evidence="5">
    <location>
        <begin position="540"/>
        <end position="566"/>
    </location>
</feature>
<evidence type="ECO:0000256" key="1">
    <source>
        <dbReference type="ARBA" id="ARBA00022741"/>
    </source>
</evidence>
<comment type="caution">
    <text evidence="8">The sequence shown here is derived from an EMBL/GenBank/DDBJ whole genome shotgun (WGS) entry which is preliminary data.</text>
</comment>
<feature type="region of interest" description="Disordered" evidence="5">
    <location>
        <begin position="1"/>
        <end position="26"/>
    </location>
</feature>
<evidence type="ECO:0000313" key="8">
    <source>
        <dbReference type="EMBL" id="KAL0571221.1"/>
    </source>
</evidence>
<dbReference type="InterPro" id="IPR055124">
    <property type="entry name" value="PIN-like_DDX60"/>
</dbReference>
<feature type="domain" description="Helicase C-terminal" evidence="7">
    <location>
        <begin position="1194"/>
        <end position="1349"/>
    </location>
</feature>
<organism evidence="8 9">
    <name type="scientific">Marasmius crinis-equi</name>
    <dbReference type="NCBI Taxonomy" id="585013"/>
    <lineage>
        <taxon>Eukaryota</taxon>
        <taxon>Fungi</taxon>
        <taxon>Dikarya</taxon>
        <taxon>Basidiomycota</taxon>
        <taxon>Agaricomycotina</taxon>
        <taxon>Agaricomycetes</taxon>
        <taxon>Agaricomycetidae</taxon>
        <taxon>Agaricales</taxon>
        <taxon>Marasmiineae</taxon>
        <taxon>Marasmiaceae</taxon>
        <taxon>Marasmius</taxon>
    </lineage>
</organism>
<name>A0ABR3F7I0_9AGAR</name>
<dbReference type="InterPro" id="IPR059032">
    <property type="entry name" value="WHD_DDX60"/>
</dbReference>
<evidence type="ECO:0008006" key="10">
    <source>
        <dbReference type="Google" id="ProtNLM"/>
    </source>
</evidence>
<evidence type="ECO:0000256" key="2">
    <source>
        <dbReference type="ARBA" id="ARBA00022801"/>
    </source>
</evidence>
<dbReference type="SUPFAM" id="SSF52540">
    <property type="entry name" value="P-loop containing nucleoside triphosphate hydrolases"/>
    <property type="match status" value="1"/>
</dbReference>
<keyword evidence="1" id="KW-0547">Nucleotide-binding</keyword>
<evidence type="ECO:0000259" key="7">
    <source>
        <dbReference type="PROSITE" id="PS51194"/>
    </source>
</evidence>
<feature type="domain" description="Helicase ATP-binding" evidence="6">
    <location>
        <begin position="769"/>
        <end position="938"/>
    </location>
</feature>
<dbReference type="EMBL" id="JBAHYK010000800">
    <property type="protein sequence ID" value="KAL0571221.1"/>
    <property type="molecule type" value="Genomic_DNA"/>
</dbReference>
<dbReference type="Gene3D" id="3.40.50.300">
    <property type="entry name" value="P-loop containing nucleotide triphosphate hydrolases"/>
    <property type="match status" value="2"/>
</dbReference>
<keyword evidence="2" id="KW-0378">Hydrolase</keyword>
<proteinExistence type="predicted"/>
<evidence type="ECO:0000256" key="5">
    <source>
        <dbReference type="SAM" id="MobiDB-lite"/>
    </source>
</evidence>
<dbReference type="PROSITE" id="PS51194">
    <property type="entry name" value="HELICASE_CTER"/>
    <property type="match status" value="1"/>
</dbReference>
<dbReference type="InterPro" id="IPR027417">
    <property type="entry name" value="P-loop_NTPase"/>
</dbReference>
<dbReference type="PROSITE" id="PS51192">
    <property type="entry name" value="HELICASE_ATP_BIND_1"/>
    <property type="match status" value="1"/>
</dbReference>
<feature type="region of interest" description="Disordered" evidence="5">
    <location>
        <begin position="1162"/>
        <end position="1194"/>
    </location>
</feature>
<dbReference type="InterPro" id="IPR011545">
    <property type="entry name" value="DEAD/DEAH_box_helicase_dom"/>
</dbReference>
<feature type="non-terminal residue" evidence="8">
    <location>
        <position position="1538"/>
    </location>
</feature>
<dbReference type="InterPro" id="IPR014001">
    <property type="entry name" value="Helicase_ATP-bd"/>
</dbReference>
<dbReference type="Pfam" id="PF00271">
    <property type="entry name" value="Helicase_C"/>
    <property type="match status" value="1"/>
</dbReference>
<keyword evidence="4" id="KW-0067">ATP-binding</keyword>
<dbReference type="PANTHER" id="PTHR44533:SF4">
    <property type="entry name" value="DEAD_H RNA HELICASE, PUTATIVE-RELATED"/>
    <property type="match status" value="1"/>
</dbReference>
<gene>
    <name evidence="8" type="ORF">V5O48_010744</name>
</gene>
<keyword evidence="3" id="KW-0347">Helicase</keyword>
<dbReference type="InterPro" id="IPR001650">
    <property type="entry name" value="Helicase_C-like"/>
</dbReference>
<reference evidence="8 9" key="1">
    <citation type="submission" date="2024-02" db="EMBL/GenBank/DDBJ databases">
        <title>A draft genome for the cacao thread blight pathogen Marasmius crinis-equi.</title>
        <authorList>
            <person name="Cohen S.P."/>
            <person name="Baruah I.K."/>
            <person name="Amoako-Attah I."/>
            <person name="Bukari Y."/>
            <person name="Meinhardt L.W."/>
            <person name="Bailey B.A."/>
        </authorList>
    </citation>
    <scope>NUCLEOTIDE SEQUENCE [LARGE SCALE GENOMIC DNA]</scope>
    <source>
        <strain evidence="8 9">GH-76</strain>
    </source>
</reference>
<protein>
    <recommendedName>
        <fullName evidence="10">P-loop containing nucleoside triphosphate hydrolase protein</fullName>
    </recommendedName>
</protein>
<evidence type="ECO:0000256" key="4">
    <source>
        <dbReference type="ARBA" id="ARBA00022840"/>
    </source>
</evidence>
<feature type="region of interest" description="Disordered" evidence="5">
    <location>
        <begin position="532"/>
        <end position="566"/>
    </location>
</feature>
<feature type="compositionally biased region" description="Basic and acidic residues" evidence="5">
    <location>
        <begin position="1162"/>
        <end position="1182"/>
    </location>
</feature>
<evidence type="ECO:0000313" key="9">
    <source>
        <dbReference type="Proteomes" id="UP001465976"/>
    </source>
</evidence>
<keyword evidence="9" id="KW-1185">Reference proteome</keyword>
<dbReference type="Pfam" id="PF23002">
    <property type="entry name" value="PIN-like_DDX60"/>
    <property type="match status" value="1"/>
</dbReference>
<dbReference type="SMART" id="SM00487">
    <property type="entry name" value="DEXDc"/>
    <property type="match status" value="1"/>
</dbReference>
<sequence length="1538" mass="173281">MDLEDFEATSTKVFPRPPTNTRTSRQSSTIQEAFEFIEADWYRSANRHARWMDLIGDYGGKEFFAIEGDSLISIVLSDPQLAIGGDDPSFQILHAYFLLERLLKEYKSRDANFGVVFFQDNRHISIQTSGASFKDTSRALARKMLFNHLVKPGLDIDVHIFQNTDDPQWNVYRARRRPMFIMVNGGDNPSQDSGELVISKALISRGFLFRISSQGLSFALMNGAEYRDSSISTFVFESSVRVRTGRLPTSLNKAFLDARRRLDGALDTHTPLELECNEHTSLASLIRCGTDSSQPNSSASSPPPEFRFMFVLHCVLLHYIPVQSRARPLPPTTNPRLSTQAQTTLSSIFRSLTSSTGRPPDIDGHIFIDSIYFLVNESGSLASFPVQAVEEVTELWRQNGELPLDLARFAENYPNPDPQGLPSNPKRPHVSALLPFQNNIFDDALASVQVPQSEIDEPPNSIFGEKILVEDTQHWHNRKKSILPSYLGGETNQPTDEDRRRWMKREQRAQASLQQQAASLTGASGRMLHKVIIPSVGPKDTSRDSTRPSGNPRRDVAKVKTTGADKARAQIQQEKIKNLERDAGAWLEKKIHSLQALPPDERLSALADIKRSANSNATFPPVATQLRVYEITLRITQWEALLTPQKIRNERDRLIVSLLLILKEIKSLGATVSEDCAKFLDQLCHATGLDSCSEILVPSTDKTRPGLPFKVPKLFHKKDGAPYYPLMKIDAPVAEWQLEHFGDYMDRSMESAPDGRVSFEPDRWQRDILDAIDHHQSVLALAPTSAGKTFISFYAMEKVLRESDRGVVVYVAPTKALVNQIAAEVYGRFSKNYKGNETLLAVQTRDTRTGDIQRAQILVTVPEMFGILLLSPDLAKNWTSRIRRIILDEIHCIGQDEGGAIWEQIILMAPCPIVGLSATVGSPGKFNNWLKSVQESHNFKHTFVHHPHRYSHLRKFFYNPPDSKVAFSGLRNHRDTEGMTFVHPLSFLDDRSASMPADLALEARDCLSLSYALKVRGALPSKLEPHAFFAGVTGLIAQKDVLLYEERLKEVLAHISERDREQGTARFKEVLSLLEHPNLEQEKADRVMTKNAFKDNLLTLVCDLNNQGNLPGIFFSFDRSDCEIMAKSLTKALTSAEANWRATSREWKAKLSHIEKWREQEKLRQRQRQREAKQKKDTDAARESSSASWEASFDEADPLEEFSLAGRFPGTSQELKQLVYELKQWSKTPQWAIEALERGIAVHHAGMPKKYRTTVENLFRQGFIRVMISTGTLALGINAPAKTSVFCGDSPYLTALMYRQCAGRAGRRGFDLRGNVVFYGLPYSRVQRLVLSRLPDLGDSFPLTTTLILRFFNLLEGSQNSEFAVQCVQSILDLPRISHRSELGKDQVLHHVRFSIEYLRSSGLLSSKGQPTNLFGMASHLYYTEPSNFALVHLFESGIIHKICSGKRAESDLLLLFCHLFGRINVTSSTGRDVPQLRKEYPSLIILPKLPSYIGEHLQQHDSKILEIFSSYALSYAEARKEELSVDDSLPLSGAYSQ</sequence>
<evidence type="ECO:0000256" key="3">
    <source>
        <dbReference type="ARBA" id="ARBA00022806"/>
    </source>
</evidence>
<dbReference type="Pfam" id="PF26076">
    <property type="entry name" value="WHD_DDX60"/>
    <property type="match status" value="1"/>
</dbReference>